<evidence type="ECO:0000313" key="6">
    <source>
        <dbReference type="EMBL" id="NSI64252.1"/>
    </source>
</evidence>
<dbReference type="EMBL" id="JAAIRY010000002">
    <property type="protein sequence ID" value="NSI64252.1"/>
    <property type="molecule type" value="Genomic_DNA"/>
</dbReference>
<dbReference type="EMBL" id="QSIR01000031">
    <property type="protein sequence ID" value="RHD02130.1"/>
    <property type="molecule type" value="Genomic_DNA"/>
</dbReference>
<dbReference type="Proteomes" id="UP001297370">
    <property type="component" value="Unassembled WGS sequence"/>
</dbReference>
<reference evidence="5" key="2">
    <citation type="journal article" date="2020" name="Cell Host Microbe">
        <title>Functional and Genomic Variation between Human-Derived Isolates of Lachnospiraceae Reveals Inter- and Intra-Species Diversity.</title>
        <authorList>
            <person name="Sorbara M.T."/>
            <person name="Littmann E.R."/>
            <person name="Fontana E."/>
            <person name="Moody T.U."/>
            <person name="Kohout C.E."/>
            <person name="Gjonbalaj M."/>
            <person name="Eaton V."/>
            <person name="Seok R."/>
            <person name="Leiner I.M."/>
            <person name="Pamer E.G."/>
        </authorList>
    </citation>
    <scope>NUCLEOTIDE SEQUENCE</scope>
    <source>
        <strain evidence="6">MSK.11.9</strain>
        <strain evidence="5">MSK.22.53</strain>
    </source>
</reference>
<dbReference type="EMBL" id="QRLN01000009">
    <property type="protein sequence ID" value="RHJ12494.1"/>
    <property type="molecule type" value="Genomic_DNA"/>
</dbReference>
<dbReference type="Proteomes" id="UP000283992">
    <property type="component" value="Unassembled WGS sequence"/>
</dbReference>
<dbReference type="EMBL" id="JAPZEG010000013">
    <property type="protein sequence ID" value="MDE1204190.1"/>
    <property type="molecule type" value="Genomic_DNA"/>
</dbReference>
<reference evidence="12 13" key="1">
    <citation type="submission" date="2018-08" db="EMBL/GenBank/DDBJ databases">
        <title>A genome reference for cultivated species of the human gut microbiota.</title>
        <authorList>
            <person name="Zou Y."/>
            <person name="Xue W."/>
            <person name="Luo G."/>
        </authorList>
    </citation>
    <scope>NUCLEOTIDE SEQUENCE [LARGE SCALE GENOMIC DNA]</scope>
    <source>
        <strain evidence="7 16">AF27-4BH</strain>
        <strain evidence="11 13">AM12-54</strain>
        <strain evidence="10 12">AM21-18</strain>
        <strain evidence="9 15">AM22-7AC</strain>
        <strain evidence="8 14">AM32-6</strain>
    </source>
</reference>
<dbReference type="GeneID" id="57434659"/>
<dbReference type="EMBL" id="QRIS01000023">
    <property type="protein sequence ID" value="RHG82252.1"/>
    <property type="molecule type" value="Genomic_DNA"/>
</dbReference>
<evidence type="ECO:0000313" key="2">
    <source>
        <dbReference type="EMBL" id="MCB5620434.1"/>
    </source>
</evidence>
<name>A0A2N5NNP7_MEDGN</name>
<evidence type="ECO:0000313" key="16">
    <source>
        <dbReference type="Proteomes" id="UP000286137"/>
    </source>
</evidence>
<dbReference type="EMBL" id="JAAIRM010000006">
    <property type="protein sequence ID" value="NSI18754.1"/>
    <property type="molecule type" value="Genomic_DNA"/>
</dbReference>
<dbReference type="EMBL" id="JAJBOM010000026">
    <property type="protein sequence ID" value="MCB5620434.1"/>
    <property type="molecule type" value="Genomic_DNA"/>
</dbReference>
<evidence type="ECO:0000313" key="12">
    <source>
        <dbReference type="Proteomes" id="UP000283981"/>
    </source>
</evidence>
<accession>A0A2N5NNP7</accession>
<proteinExistence type="predicted"/>
<dbReference type="EMBL" id="QRIA01000016">
    <property type="protein sequence ID" value="RHG17079.1"/>
    <property type="molecule type" value="Genomic_DNA"/>
</dbReference>
<evidence type="ECO:0000313" key="13">
    <source>
        <dbReference type="Proteomes" id="UP000283992"/>
    </source>
</evidence>
<dbReference type="Proteomes" id="UP000283981">
    <property type="component" value="Unassembled WGS sequence"/>
</dbReference>
<evidence type="ECO:0000313" key="1">
    <source>
        <dbReference type="EMBL" id="MCB5494542.1"/>
    </source>
</evidence>
<dbReference type="RefSeq" id="WP_004841129.1">
    <property type="nucleotide sequence ID" value="NZ_AP031446.1"/>
</dbReference>
<gene>
    <name evidence="11" type="ORF">DW142_08500</name>
    <name evidence="10" type="ORF">DW243_12855</name>
    <name evidence="9" type="ORF">DW270_11695</name>
    <name evidence="8" type="ORF">DW812_15400</name>
    <name evidence="7" type="ORF">DWY88_03695</name>
    <name evidence="5" type="ORF">G4958_05195</name>
    <name evidence="6" type="ORF">G4981_02955</name>
    <name evidence="2" type="ORF">LIQ08_14930</name>
    <name evidence="1" type="ORF">LIQ10_12470</name>
    <name evidence="4" type="ORF">O4N78_11570</name>
    <name evidence="3" type="ORF">PNU63_03610</name>
</gene>
<dbReference type="STRING" id="33038.GCA_900067245_01374"/>
<evidence type="ECO:0000313" key="9">
    <source>
        <dbReference type="EMBL" id="RHG17079.1"/>
    </source>
</evidence>
<evidence type="ECO:0000313" key="5">
    <source>
        <dbReference type="EMBL" id="NSI18754.1"/>
    </source>
</evidence>
<sequence length="128" mass="14477">MRESILLFHISDKEVKKKVERALLPLRVRLRHITLKDYSQPLGVLAGLPDMTPSEEIYDGEELSDTMIVFCGLSNQKLDQALLALKKSGAGPFPYKAILTPTNQHWLAKDCLAELKREHEYMTARGNA</sequence>
<dbReference type="Proteomes" id="UP001211731">
    <property type="component" value="Unassembled WGS sequence"/>
</dbReference>
<dbReference type="EMBL" id="JAJBNC010000019">
    <property type="protein sequence ID" value="MCB5494542.1"/>
    <property type="molecule type" value="Genomic_DNA"/>
</dbReference>
<evidence type="ECO:0000313" key="7">
    <source>
        <dbReference type="EMBL" id="RGQ70392.1"/>
    </source>
</evidence>
<evidence type="ECO:0000313" key="14">
    <source>
        <dbReference type="Proteomes" id="UP000284472"/>
    </source>
</evidence>
<reference evidence="3" key="6">
    <citation type="submission" date="2023-01" db="EMBL/GenBank/DDBJ databases">
        <title>Human gut microbiome strain richness.</title>
        <authorList>
            <person name="Chen-Liaw A."/>
        </authorList>
    </citation>
    <scope>NUCLEOTIDE SEQUENCE</scope>
    <source>
        <strain evidence="3">1001217st1_A9_1001217B_191108</strain>
    </source>
</reference>
<evidence type="ECO:0000313" key="11">
    <source>
        <dbReference type="EMBL" id="RHJ12494.1"/>
    </source>
</evidence>
<dbReference type="Proteomes" id="UP001296581">
    <property type="component" value="Unassembled WGS sequence"/>
</dbReference>
<evidence type="ECO:0000313" key="3">
    <source>
        <dbReference type="EMBL" id="MDB8737875.1"/>
    </source>
</evidence>
<dbReference type="EMBL" id="QRTJ01000004">
    <property type="protein sequence ID" value="RGQ70392.1"/>
    <property type="molecule type" value="Genomic_DNA"/>
</dbReference>
<dbReference type="Proteomes" id="UP000285697">
    <property type="component" value="Unassembled WGS sequence"/>
</dbReference>
<dbReference type="Proteomes" id="UP001296643">
    <property type="component" value="Unassembled WGS sequence"/>
</dbReference>
<organism evidence="10 12">
    <name type="scientific">Mediterraneibacter gnavus</name>
    <name type="common">Ruminococcus gnavus</name>
    <dbReference type="NCBI Taxonomy" id="33038"/>
    <lineage>
        <taxon>Bacteria</taxon>
        <taxon>Bacillati</taxon>
        <taxon>Bacillota</taxon>
        <taxon>Clostridia</taxon>
        <taxon>Lachnospirales</taxon>
        <taxon>Lachnospiraceae</taxon>
        <taxon>Mediterraneibacter</taxon>
    </lineage>
</organism>
<dbReference type="AlphaFoldDB" id="A0A2N5NNP7"/>
<evidence type="ECO:0000313" key="4">
    <source>
        <dbReference type="EMBL" id="MDE1204190.1"/>
    </source>
</evidence>
<evidence type="ECO:0000313" key="10">
    <source>
        <dbReference type="EMBL" id="RHG82252.1"/>
    </source>
</evidence>
<reference evidence="5" key="3">
    <citation type="submission" date="2020-02" db="EMBL/GenBank/DDBJ databases">
        <authorList>
            <person name="Littmann E."/>
            <person name="Sorbara M."/>
        </authorList>
    </citation>
    <scope>NUCLEOTIDE SEQUENCE</scope>
    <source>
        <strain evidence="6">MSK.11.9</strain>
        <strain evidence="5">MSK.22.53</strain>
    </source>
</reference>
<dbReference type="InterPro" id="IPR016621">
    <property type="entry name" value="UCP014543"/>
</dbReference>
<dbReference type="Proteomes" id="UP000286137">
    <property type="component" value="Unassembled WGS sequence"/>
</dbReference>
<comment type="caution">
    <text evidence="10">The sequence shown here is derived from an EMBL/GenBank/DDBJ whole genome shotgun (WGS) entry which is preliminary data.</text>
</comment>
<evidence type="ECO:0000313" key="15">
    <source>
        <dbReference type="Proteomes" id="UP000285697"/>
    </source>
</evidence>
<dbReference type="Proteomes" id="UP000284472">
    <property type="component" value="Unassembled WGS sequence"/>
</dbReference>
<protein>
    <submittedName>
        <fullName evidence="10">DUF3783 domain-containing protein</fullName>
    </submittedName>
</protein>
<dbReference type="Proteomes" id="UP001149331">
    <property type="component" value="Unassembled WGS sequence"/>
</dbReference>
<dbReference type="EMBL" id="JAQMLR010000002">
    <property type="protein sequence ID" value="MDB8737875.1"/>
    <property type="molecule type" value="Genomic_DNA"/>
</dbReference>
<reference evidence="1" key="4">
    <citation type="submission" date="2021-10" db="EMBL/GenBank/DDBJ databases">
        <title>Collection of gut derived symbiotic bacterial strains cultured from healthy donors.</title>
        <authorList>
            <person name="Lin H."/>
            <person name="Littmann E."/>
            <person name="Claire K."/>
            <person name="Pamer E."/>
        </authorList>
    </citation>
    <scope>NUCLEOTIDE SEQUENCE</scope>
    <source>
        <strain evidence="2">MSK.23.18</strain>
        <strain evidence="1">MSK.23.4</strain>
    </source>
</reference>
<dbReference type="Pfam" id="PF12646">
    <property type="entry name" value="DUF3783"/>
    <property type="match status" value="1"/>
</dbReference>
<evidence type="ECO:0000313" key="8">
    <source>
        <dbReference type="EMBL" id="RHD02130.1"/>
    </source>
</evidence>
<reference evidence="4" key="5">
    <citation type="submission" date="2022-12" db="EMBL/GenBank/DDBJ databases">
        <title>Genome of R. gnavus strain RSHDN_120.</title>
        <authorList>
            <person name="Abdugheni R."/>
        </authorList>
    </citation>
    <scope>NUCLEOTIDE SEQUENCE</scope>
    <source>
        <strain evidence="4">RSHDN_120</strain>
    </source>
</reference>
<dbReference type="Proteomes" id="UP001297422">
    <property type="component" value="Unassembled WGS sequence"/>
</dbReference>